<dbReference type="InterPro" id="IPR029058">
    <property type="entry name" value="AB_hydrolase_fold"/>
</dbReference>
<name>A0AAX3ZRF6_STRRO</name>
<proteinExistence type="predicted"/>
<gene>
    <name evidence="1" type="ORF">P7W03_31160</name>
</gene>
<evidence type="ECO:0000313" key="2">
    <source>
        <dbReference type="Proteomes" id="UP001231701"/>
    </source>
</evidence>
<sequence length="320" mass="34363">MRPRLVFVHGVGKPRDAEAVLEEWLRAVSDGARAAGHSRTAAELLDGKAVDVRFAYYGDLFPAHGVPGRGPAAPAEPHEDEELLEVLLDAVDERLAVPQDDAEEQVLRLARNKLAPTGEPQGAGDVLRRVLAGANALFTLRGLRTLGGWVSAAAMLGDLRQVRWYLARKHIDEAGLSIDERIRARVTAELDPTGPTVVVAHSLGTVVAFETLHRHSAEVPLLVTLGSPIGMRTAVQPRMRPQPVRTPAVVSRWLNFWDRDDFVTGGTDLERCVAPSASLVAPVSTRVDSDGLYVHPAAKYLAQPAVAGPLVEALDAAAVV</sequence>
<protein>
    <submittedName>
        <fullName evidence="1">Alpha/beta hydrolase</fullName>
    </submittedName>
</protein>
<reference evidence="1" key="1">
    <citation type="submission" date="2023-03" db="EMBL/GenBank/DDBJ databases">
        <title>Borrelidin-producing and root-colonizing Streptomyces rochei is a potent biopesticide for soil-borne oomycete-caused plant diseases.</title>
        <authorList>
            <person name="Zhou D."/>
            <person name="Wang X."/>
            <person name="Navarro-Munoz J.C."/>
            <person name="Li W."/>
            <person name="Li J."/>
            <person name="Jiu M."/>
            <person name="Deng S."/>
            <person name="Ye Y."/>
            <person name="Daly P."/>
            <person name="Wei L."/>
        </authorList>
    </citation>
    <scope>NUCLEOTIDE SEQUENCE</scope>
    <source>
        <strain evidence="1">JK1</strain>
    </source>
</reference>
<dbReference type="EMBL" id="CP121271">
    <property type="protein sequence ID" value="WMC89787.1"/>
    <property type="molecule type" value="Genomic_DNA"/>
</dbReference>
<accession>A0AAX3ZRF6</accession>
<dbReference type="GO" id="GO:0016787">
    <property type="term" value="F:hydrolase activity"/>
    <property type="evidence" value="ECO:0007669"/>
    <property type="project" value="UniProtKB-KW"/>
</dbReference>
<keyword evidence="1" id="KW-0378">Hydrolase</keyword>
<evidence type="ECO:0000313" key="1">
    <source>
        <dbReference type="EMBL" id="WMC89787.1"/>
    </source>
</evidence>
<organism evidence="1 2">
    <name type="scientific">Streptomyces rochei</name>
    <name type="common">Streptomyces parvullus</name>
    <dbReference type="NCBI Taxonomy" id="1928"/>
    <lineage>
        <taxon>Bacteria</taxon>
        <taxon>Bacillati</taxon>
        <taxon>Actinomycetota</taxon>
        <taxon>Actinomycetes</taxon>
        <taxon>Kitasatosporales</taxon>
        <taxon>Streptomycetaceae</taxon>
        <taxon>Streptomyces</taxon>
        <taxon>Streptomyces rochei group</taxon>
    </lineage>
</organism>
<dbReference type="Proteomes" id="UP001231701">
    <property type="component" value="Chromosome"/>
</dbReference>
<dbReference type="AlphaFoldDB" id="A0AAX3ZRF6"/>
<dbReference type="SUPFAM" id="SSF53474">
    <property type="entry name" value="alpha/beta-Hydrolases"/>
    <property type="match status" value="1"/>
</dbReference>
<dbReference type="Gene3D" id="3.40.50.1820">
    <property type="entry name" value="alpha/beta hydrolase"/>
    <property type="match status" value="1"/>
</dbReference>